<dbReference type="EMBL" id="LSCR01000005">
    <property type="protein sequence ID" value="KXB35282.1"/>
    <property type="molecule type" value="Genomic_DNA"/>
</dbReference>
<sequence length="76" mass="8399">MVMNADKNNTMDNNTATKMNADMCSDITTENFMKKHGISDADLERMAAPYEEGEGVDLDPEGVVYVGSHLETVEKQ</sequence>
<dbReference type="PATRIC" id="fig|1393034.3.peg.352"/>
<dbReference type="AlphaFoldDB" id="A0A133XWH1"/>
<gene>
    <name evidence="1" type="ORF">HMPREF3192_00362</name>
</gene>
<keyword evidence="2" id="KW-1185">Reference proteome</keyword>
<dbReference type="Proteomes" id="UP000070675">
    <property type="component" value="Unassembled WGS sequence"/>
</dbReference>
<reference evidence="2" key="1">
    <citation type="submission" date="2016-01" db="EMBL/GenBank/DDBJ databases">
        <authorList>
            <person name="Mitreva M."/>
            <person name="Pepin K.H."/>
            <person name="Mihindukulasuriya K.A."/>
            <person name="Fulton R."/>
            <person name="Fronick C."/>
            <person name="O'Laughlin M."/>
            <person name="Miner T."/>
            <person name="Herter B."/>
            <person name="Rosa B.A."/>
            <person name="Cordes M."/>
            <person name="Tomlinson C."/>
            <person name="Wollam A."/>
            <person name="Palsikar V.B."/>
            <person name="Mardis E.R."/>
            <person name="Wilson R.K."/>
        </authorList>
    </citation>
    <scope>NUCLEOTIDE SEQUENCE [LARGE SCALE GENOMIC DNA]</scope>
    <source>
        <strain evidence="2">DNF00019</strain>
    </source>
</reference>
<organism evidence="1 2">
    <name type="scientific">Atopobium deltae</name>
    <dbReference type="NCBI Taxonomy" id="1393034"/>
    <lineage>
        <taxon>Bacteria</taxon>
        <taxon>Bacillati</taxon>
        <taxon>Actinomycetota</taxon>
        <taxon>Coriobacteriia</taxon>
        <taxon>Coriobacteriales</taxon>
        <taxon>Atopobiaceae</taxon>
        <taxon>Atopobium</taxon>
    </lineage>
</organism>
<evidence type="ECO:0000313" key="1">
    <source>
        <dbReference type="EMBL" id="KXB35282.1"/>
    </source>
</evidence>
<proteinExistence type="predicted"/>
<comment type="caution">
    <text evidence="1">The sequence shown here is derived from an EMBL/GenBank/DDBJ whole genome shotgun (WGS) entry which is preliminary data.</text>
</comment>
<protein>
    <submittedName>
        <fullName evidence="1">Uncharacterized protein</fullName>
    </submittedName>
</protein>
<accession>A0A133XWH1</accession>
<evidence type="ECO:0000313" key="2">
    <source>
        <dbReference type="Proteomes" id="UP000070675"/>
    </source>
</evidence>
<name>A0A133XWH1_9ACTN</name>